<organism evidence="1 2">
    <name type="scientific">Vaccinium darrowii</name>
    <dbReference type="NCBI Taxonomy" id="229202"/>
    <lineage>
        <taxon>Eukaryota</taxon>
        <taxon>Viridiplantae</taxon>
        <taxon>Streptophyta</taxon>
        <taxon>Embryophyta</taxon>
        <taxon>Tracheophyta</taxon>
        <taxon>Spermatophyta</taxon>
        <taxon>Magnoliopsida</taxon>
        <taxon>eudicotyledons</taxon>
        <taxon>Gunneridae</taxon>
        <taxon>Pentapetalae</taxon>
        <taxon>asterids</taxon>
        <taxon>Ericales</taxon>
        <taxon>Ericaceae</taxon>
        <taxon>Vaccinioideae</taxon>
        <taxon>Vaccinieae</taxon>
        <taxon>Vaccinium</taxon>
    </lineage>
</organism>
<name>A0ACB7YH91_9ERIC</name>
<evidence type="ECO:0000313" key="2">
    <source>
        <dbReference type="Proteomes" id="UP000828048"/>
    </source>
</evidence>
<dbReference type="Proteomes" id="UP000828048">
    <property type="component" value="Chromosome 8"/>
</dbReference>
<comment type="caution">
    <text evidence="1">The sequence shown here is derived from an EMBL/GenBank/DDBJ whole genome shotgun (WGS) entry which is preliminary data.</text>
</comment>
<gene>
    <name evidence="1" type="ORF">Vadar_026076</name>
</gene>
<dbReference type="EMBL" id="CM037158">
    <property type="protein sequence ID" value="KAH7852537.1"/>
    <property type="molecule type" value="Genomic_DNA"/>
</dbReference>
<keyword evidence="2" id="KW-1185">Reference proteome</keyword>
<protein>
    <submittedName>
        <fullName evidence="1">Uncharacterized protein</fullName>
    </submittedName>
</protein>
<sequence>MKSGGLRICWMRFRMKLFVSLLRLKTIRRTRLLRLNFLLPIVETGFRTPFGNPAISHRLINQSCAQCYKATATTAALAKKYGADVTVIVIDEKQKESLAEDDIQLPGIRWHLSEASTAALEKKYGADITVVGKQAIEIWQKMNGDQRKEQELKDRNEFPKRKTNQRLKTWDHGVYPLKSWDRDTVFGGLQGFKLLERLGEGKKPTAIIGEIADDISLDLVVMSMEAIHSKLVDANLLAKFIHWPLPRSTFATVEYCLRPVWLQFQMFF</sequence>
<proteinExistence type="predicted"/>
<reference evidence="1 2" key="1">
    <citation type="journal article" date="2021" name="Hortic Res">
        <title>High-quality reference genome and annotation aids understanding of berry development for evergreen blueberry (Vaccinium darrowii).</title>
        <authorList>
            <person name="Yu J."/>
            <person name="Hulse-Kemp A.M."/>
            <person name="Babiker E."/>
            <person name="Staton M."/>
        </authorList>
    </citation>
    <scope>NUCLEOTIDE SEQUENCE [LARGE SCALE GENOMIC DNA]</scope>
    <source>
        <strain evidence="2">cv. NJ 8807/NJ 8810</strain>
        <tissue evidence="1">Young leaf</tissue>
    </source>
</reference>
<evidence type="ECO:0000313" key="1">
    <source>
        <dbReference type="EMBL" id="KAH7852537.1"/>
    </source>
</evidence>
<accession>A0ACB7YH91</accession>